<dbReference type="EMBL" id="JBFOLK010000014">
    <property type="protein sequence ID" value="KAL2462105.1"/>
    <property type="molecule type" value="Genomic_DNA"/>
</dbReference>
<proteinExistence type="predicted"/>
<keyword evidence="2" id="KW-1185">Reference proteome</keyword>
<protein>
    <submittedName>
        <fullName evidence="1">Uncharacterized protein</fullName>
    </submittedName>
</protein>
<reference evidence="2" key="1">
    <citation type="submission" date="2024-07" db="EMBL/GenBank/DDBJ databases">
        <title>Two chromosome-level genome assemblies of Korean endemic species Abeliophyllum distichum and Forsythia ovata (Oleaceae).</title>
        <authorList>
            <person name="Jang H."/>
        </authorList>
    </citation>
    <scope>NUCLEOTIDE SEQUENCE [LARGE SCALE GENOMIC DNA]</scope>
</reference>
<accession>A0ABD1PDZ7</accession>
<dbReference type="AlphaFoldDB" id="A0ABD1PDZ7"/>
<dbReference type="Proteomes" id="UP001604336">
    <property type="component" value="Unassembled WGS sequence"/>
</dbReference>
<organism evidence="1 2">
    <name type="scientific">Abeliophyllum distichum</name>
    <dbReference type="NCBI Taxonomy" id="126358"/>
    <lineage>
        <taxon>Eukaryota</taxon>
        <taxon>Viridiplantae</taxon>
        <taxon>Streptophyta</taxon>
        <taxon>Embryophyta</taxon>
        <taxon>Tracheophyta</taxon>
        <taxon>Spermatophyta</taxon>
        <taxon>Magnoliopsida</taxon>
        <taxon>eudicotyledons</taxon>
        <taxon>Gunneridae</taxon>
        <taxon>Pentapetalae</taxon>
        <taxon>asterids</taxon>
        <taxon>lamiids</taxon>
        <taxon>Lamiales</taxon>
        <taxon>Oleaceae</taxon>
        <taxon>Forsythieae</taxon>
        <taxon>Abeliophyllum</taxon>
    </lineage>
</organism>
<evidence type="ECO:0000313" key="1">
    <source>
        <dbReference type="EMBL" id="KAL2462105.1"/>
    </source>
</evidence>
<sequence>MTEAKTKELTDENTKISLEEEALHFKVESLVSIKAYLEAKLKFTEEGRRHVEHMAFEAQLLKMMAKNARRRVEEKLNVYEQMAFTKHKQLAEVMAELAKFKEQLASLEAPTCADPKEGGGVV</sequence>
<gene>
    <name evidence="1" type="ORF">Adt_45525</name>
</gene>
<comment type="caution">
    <text evidence="1">The sequence shown here is derived from an EMBL/GenBank/DDBJ whole genome shotgun (WGS) entry which is preliminary data.</text>
</comment>
<evidence type="ECO:0000313" key="2">
    <source>
        <dbReference type="Proteomes" id="UP001604336"/>
    </source>
</evidence>
<name>A0ABD1PDZ7_9LAMI</name>